<name>A0ACB8SFZ8_9AGAM</name>
<dbReference type="EMBL" id="MU277377">
    <property type="protein sequence ID" value="KAI0054621.1"/>
    <property type="molecule type" value="Genomic_DNA"/>
</dbReference>
<evidence type="ECO:0000313" key="2">
    <source>
        <dbReference type="Proteomes" id="UP000814140"/>
    </source>
</evidence>
<reference evidence="1" key="2">
    <citation type="journal article" date="2022" name="New Phytol.">
        <title>Evolutionary transition to the ectomycorrhizal habit in the genomes of a hyperdiverse lineage of mushroom-forming fungi.</title>
        <authorList>
            <person name="Looney B."/>
            <person name="Miyauchi S."/>
            <person name="Morin E."/>
            <person name="Drula E."/>
            <person name="Courty P.E."/>
            <person name="Kohler A."/>
            <person name="Kuo A."/>
            <person name="LaButti K."/>
            <person name="Pangilinan J."/>
            <person name="Lipzen A."/>
            <person name="Riley R."/>
            <person name="Andreopoulos W."/>
            <person name="He G."/>
            <person name="Johnson J."/>
            <person name="Nolan M."/>
            <person name="Tritt A."/>
            <person name="Barry K.W."/>
            <person name="Grigoriev I.V."/>
            <person name="Nagy L.G."/>
            <person name="Hibbett D."/>
            <person name="Henrissat B."/>
            <person name="Matheny P.B."/>
            <person name="Labbe J."/>
            <person name="Martin F.M."/>
        </authorList>
    </citation>
    <scope>NUCLEOTIDE SEQUENCE</scope>
    <source>
        <strain evidence="1">HHB10654</strain>
    </source>
</reference>
<dbReference type="Proteomes" id="UP000814140">
    <property type="component" value="Unassembled WGS sequence"/>
</dbReference>
<reference evidence="1" key="1">
    <citation type="submission" date="2021-03" db="EMBL/GenBank/DDBJ databases">
        <authorList>
            <consortium name="DOE Joint Genome Institute"/>
            <person name="Ahrendt S."/>
            <person name="Looney B.P."/>
            <person name="Miyauchi S."/>
            <person name="Morin E."/>
            <person name="Drula E."/>
            <person name="Courty P.E."/>
            <person name="Chicoki N."/>
            <person name="Fauchery L."/>
            <person name="Kohler A."/>
            <person name="Kuo A."/>
            <person name="Labutti K."/>
            <person name="Pangilinan J."/>
            <person name="Lipzen A."/>
            <person name="Riley R."/>
            <person name="Andreopoulos W."/>
            <person name="He G."/>
            <person name="Johnson J."/>
            <person name="Barry K.W."/>
            <person name="Grigoriev I.V."/>
            <person name="Nagy L."/>
            <person name="Hibbett D."/>
            <person name="Henrissat B."/>
            <person name="Matheny P.B."/>
            <person name="Labbe J."/>
            <person name="Martin F."/>
        </authorList>
    </citation>
    <scope>NUCLEOTIDE SEQUENCE</scope>
    <source>
        <strain evidence="1">HHB10654</strain>
    </source>
</reference>
<keyword evidence="2" id="KW-1185">Reference proteome</keyword>
<proteinExistence type="predicted"/>
<sequence length="328" mass="37193">MTWEAWTDIVRDVNEVGYARRTLSRSGWHNPSPSMSILQNYSARTGYAMVNGYVENIRPDWRAKNFDKIEDLQPEVVSFGTGGKEYRWQPLKWRVKEVDGLVGYQLESVGENLTYEWSHSLRFRPGHRHIDHRPIRPPCPRSWIVYAQAFVISTFRVCMLVSGDSPEAEDPRTSVKTTPLSRSRTSSVSPTVCAAAKLRSVPSGSAIVVSTHGKSLRLARQRACDTVRMVVRYNAMTALMLRCRIPWTDISEAGQREYTGAILSCVIREPRGPQLSRGTVTRVPGAPGCERMYDVRVWTGMSMMEQDWESSLLYTEARSESRRSLGLA</sequence>
<accession>A0ACB8SFZ8</accession>
<comment type="caution">
    <text evidence="1">The sequence shown here is derived from an EMBL/GenBank/DDBJ whole genome shotgun (WGS) entry which is preliminary data.</text>
</comment>
<protein>
    <submittedName>
        <fullName evidence="1">Uncharacterized protein</fullName>
    </submittedName>
</protein>
<evidence type="ECO:0000313" key="1">
    <source>
        <dbReference type="EMBL" id="KAI0054621.1"/>
    </source>
</evidence>
<organism evidence="1 2">
    <name type="scientific">Artomyces pyxidatus</name>
    <dbReference type="NCBI Taxonomy" id="48021"/>
    <lineage>
        <taxon>Eukaryota</taxon>
        <taxon>Fungi</taxon>
        <taxon>Dikarya</taxon>
        <taxon>Basidiomycota</taxon>
        <taxon>Agaricomycotina</taxon>
        <taxon>Agaricomycetes</taxon>
        <taxon>Russulales</taxon>
        <taxon>Auriscalpiaceae</taxon>
        <taxon>Artomyces</taxon>
    </lineage>
</organism>
<gene>
    <name evidence="1" type="ORF">BV25DRAFT_1843531</name>
</gene>